<accession>A0ABT1UG61</accession>
<dbReference type="InterPro" id="IPR011486">
    <property type="entry name" value="BBP2"/>
</dbReference>
<protein>
    <submittedName>
        <fullName evidence="1">Porin</fullName>
    </submittedName>
</protein>
<evidence type="ECO:0000313" key="1">
    <source>
        <dbReference type="EMBL" id="MCQ8180396.1"/>
    </source>
</evidence>
<dbReference type="EMBL" id="JANIBM010000003">
    <property type="protein sequence ID" value="MCQ8180396.1"/>
    <property type="molecule type" value="Genomic_DNA"/>
</dbReference>
<evidence type="ECO:0000313" key="2">
    <source>
        <dbReference type="Proteomes" id="UP001524569"/>
    </source>
</evidence>
<name>A0ABT1UG61_9GAMM</name>
<comment type="caution">
    <text evidence="1">The sequence shown here is derived from an EMBL/GenBank/DDBJ whole genome shotgun (WGS) entry which is preliminary data.</text>
</comment>
<gene>
    <name evidence="1" type="ORF">NP603_04690</name>
</gene>
<dbReference type="Proteomes" id="UP001524569">
    <property type="component" value="Unassembled WGS sequence"/>
</dbReference>
<reference evidence="1 2" key="1">
    <citation type="submission" date="2022-07" db="EMBL/GenBank/DDBJ databases">
        <title>Methylomonas rivi sp. nov., Methylomonas rosea sp. nov., Methylomonas aureus sp. nov. and Methylomonas subterranea sp. nov., four novel methanotrophs isolated from a freshwater creek and the deep terrestrial subsurface.</title>
        <authorList>
            <person name="Abin C."/>
            <person name="Sankaranarayanan K."/>
            <person name="Garner C."/>
            <person name="Sindelar R."/>
            <person name="Kotary K."/>
            <person name="Garner R."/>
            <person name="Barclay S."/>
            <person name="Lawson P."/>
            <person name="Krumholz L."/>
        </authorList>
    </citation>
    <scope>NUCLEOTIDE SEQUENCE [LARGE SCALE GENOMIC DNA]</scope>
    <source>
        <strain evidence="1 2">SURF-1</strain>
    </source>
</reference>
<sequence>MENRLSKKLLAKFGFRAEFARNLIALGLNPGLVCFIESCVITLPAAAAEPAWQCGAAIDVSYANAFQSDRALNWRSKATTQRLNAFAPNMGMLYLRKPADEGSRWGVEIGAQAGYDNDGQVPSQQRLPGYSVLRYVSRANLSYLAPIGNGLTLSGGLMNSFIGFESSFAKDNFNYTRAWIADYSPYYLIGIGAQYPFNQHFSGGFYLLSDYDYLAYRNSQPKYGSQVVWTIDGRWKLTQNLFAGPEQNNVDTRYWRYFSDTVLQWADDSLTLALAYDVGTEKLDISSEKQALWMGTALFGRWHIGGPWSVAIRPELYWDSDGRMTGSRQLVKATTATVEYKVSWDYASLAFRTEYRFDKSDGQQGGFFRSRNSDLDLVGEQHLALFSCLLTFDKR</sequence>
<dbReference type="Pfam" id="PF07642">
    <property type="entry name" value="BBP2"/>
    <property type="match status" value="1"/>
</dbReference>
<keyword evidence="2" id="KW-1185">Reference proteome</keyword>
<organism evidence="1 2">
    <name type="scientific">Methylomonas aurea</name>
    <dbReference type="NCBI Taxonomy" id="2952224"/>
    <lineage>
        <taxon>Bacteria</taxon>
        <taxon>Pseudomonadati</taxon>
        <taxon>Pseudomonadota</taxon>
        <taxon>Gammaproteobacteria</taxon>
        <taxon>Methylococcales</taxon>
        <taxon>Methylococcaceae</taxon>
        <taxon>Methylomonas</taxon>
    </lineage>
</organism>
<dbReference type="RefSeq" id="WP_256609766.1">
    <property type="nucleotide sequence ID" value="NZ_JANIBM010000003.1"/>
</dbReference>
<proteinExistence type="predicted"/>